<evidence type="ECO:0000313" key="6">
    <source>
        <dbReference type="EMBL" id="GAA5003790.1"/>
    </source>
</evidence>
<evidence type="ECO:0000256" key="1">
    <source>
        <dbReference type="ARBA" id="ARBA00023015"/>
    </source>
</evidence>
<reference evidence="7" key="1">
    <citation type="journal article" date="2019" name="Int. J. Syst. Evol. Microbiol.">
        <title>The Global Catalogue of Microorganisms (GCM) 10K type strain sequencing project: providing services to taxonomists for standard genome sequencing and annotation.</title>
        <authorList>
            <consortium name="The Broad Institute Genomics Platform"/>
            <consortium name="The Broad Institute Genome Sequencing Center for Infectious Disease"/>
            <person name="Wu L."/>
            <person name="Ma J."/>
        </authorList>
    </citation>
    <scope>NUCLEOTIDE SEQUENCE [LARGE SCALE GENOMIC DNA]</scope>
    <source>
        <strain evidence="7">JCM 17657</strain>
    </source>
</reference>
<name>A0ABP9IN62_9ACTN</name>
<feature type="domain" description="HTH gntR-type" evidence="5">
    <location>
        <begin position="34"/>
        <end position="101"/>
    </location>
</feature>
<dbReference type="Proteomes" id="UP001500610">
    <property type="component" value="Unassembled WGS sequence"/>
</dbReference>
<organism evidence="6 7">
    <name type="scientific">Streptomyces hyderabadensis</name>
    <dbReference type="NCBI Taxonomy" id="598549"/>
    <lineage>
        <taxon>Bacteria</taxon>
        <taxon>Bacillati</taxon>
        <taxon>Actinomycetota</taxon>
        <taxon>Actinomycetes</taxon>
        <taxon>Kitasatosporales</taxon>
        <taxon>Streptomycetaceae</taxon>
        <taxon>Streptomyces</taxon>
    </lineage>
</organism>
<evidence type="ECO:0000256" key="3">
    <source>
        <dbReference type="ARBA" id="ARBA00023163"/>
    </source>
</evidence>
<proteinExistence type="predicted"/>
<evidence type="ECO:0000256" key="4">
    <source>
        <dbReference type="SAM" id="MobiDB-lite"/>
    </source>
</evidence>
<keyword evidence="2" id="KW-0238">DNA-binding</keyword>
<evidence type="ECO:0000256" key="2">
    <source>
        <dbReference type="ARBA" id="ARBA00023125"/>
    </source>
</evidence>
<comment type="caution">
    <text evidence="6">The sequence shown here is derived from an EMBL/GenBank/DDBJ whole genome shotgun (WGS) entry which is preliminary data.</text>
</comment>
<accession>A0ABP9IN62</accession>
<evidence type="ECO:0000313" key="7">
    <source>
        <dbReference type="Proteomes" id="UP001500610"/>
    </source>
</evidence>
<feature type="region of interest" description="Disordered" evidence="4">
    <location>
        <begin position="1"/>
        <end position="31"/>
    </location>
</feature>
<keyword evidence="3" id="KW-0804">Transcription</keyword>
<dbReference type="InterPro" id="IPR036388">
    <property type="entry name" value="WH-like_DNA-bd_sf"/>
</dbReference>
<dbReference type="PANTHER" id="PTHR43537">
    <property type="entry name" value="TRANSCRIPTIONAL REGULATOR, GNTR FAMILY"/>
    <property type="match status" value="1"/>
</dbReference>
<keyword evidence="7" id="KW-1185">Reference proteome</keyword>
<dbReference type="SUPFAM" id="SSF46785">
    <property type="entry name" value="Winged helix' DNA-binding domain"/>
    <property type="match status" value="1"/>
</dbReference>
<dbReference type="RefSeq" id="WP_226026901.1">
    <property type="nucleotide sequence ID" value="NZ_BAABIV010000028.1"/>
</dbReference>
<dbReference type="Pfam" id="PF07729">
    <property type="entry name" value="FCD"/>
    <property type="match status" value="1"/>
</dbReference>
<dbReference type="InterPro" id="IPR008920">
    <property type="entry name" value="TF_FadR/GntR_C"/>
</dbReference>
<dbReference type="InterPro" id="IPR000524">
    <property type="entry name" value="Tscrpt_reg_HTH_GntR"/>
</dbReference>
<dbReference type="SUPFAM" id="SSF48008">
    <property type="entry name" value="GntR ligand-binding domain-like"/>
    <property type="match status" value="1"/>
</dbReference>
<evidence type="ECO:0000259" key="5">
    <source>
        <dbReference type="PROSITE" id="PS50949"/>
    </source>
</evidence>
<protein>
    <submittedName>
        <fullName evidence="6">GntR family transcriptional regulator</fullName>
    </submittedName>
</protein>
<dbReference type="PANTHER" id="PTHR43537:SF24">
    <property type="entry name" value="GLUCONATE OPERON TRANSCRIPTIONAL REPRESSOR"/>
    <property type="match status" value="1"/>
</dbReference>
<dbReference type="CDD" id="cd07377">
    <property type="entry name" value="WHTH_GntR"/>
    <property type="match status" value="1"/>
</dbReference>
<dbReference type="Gene3D" id="1.20.120.530">
    <property type="entry name" value="GntR ligand-binding domain-like"/>
    <property type="match status" value="1"/>
</dbReference>
<keyword evidence="1" id="KW-0805">Transcription regulation</keyword>
<gene>
    <name evidence="6" type="ORF">GCM10023257_56010</name>
</gene>
<dbReference type="Pfam" id="PF00392">
    <property type="entry name" value="GntR"/>
    <property type="match status" value="1"/>
</dbReference>
<sequence>MNAGRKTPTAATPRPADSAAPSAVRSSGAAPRDLAKIEQAYQQLKRDIMDGVYSANERLVEAPLARVLNISRNTLRTVMARLEYEGLVVLEPNRGGRVRSFSLEEAHDVLRVREAMESLVARLAAERATDEQRAGLRSVLEATEQALKDDDIMRYTALNREFHARVIEAARSPKAASVLESLHFPLVKYQFQAVMVPGRKADSLAEHHDLTSAIVAGDPEAAERSARLHIQQVRATLARSEELTRTKPAW</sequence>
<dbReference type="EMBL" id="BAABIV010000028">
    <property type="protein sequence ID" value="GAA5003790.1"/>
    <property type="molecule type" value="Genomic_DNA"/>
</dbReference>
<dbReference type="InterPro" id="IPR011711">
    <property type="entry name" value="GntR_C"/>
</dbReference>
<dbReference type="InterPro" id="IPR036390">
    <property type="entry name" value="WH_DNA-bd_sf"/>
</dbReference>
<dbReference type="Gene3D" id="1.10.10.10">
    <property type="entry name" value="Winged helix-like DNA-binding domain superfamily/Winged helix DNA-binding domain"/>
    <property type="match status" value="1"/>
</dbReference>
<dbReference type="PROSITE" id="PS50949">
    <property type="entry name" value="HTH_GNTR"/>
    <property type="match status" value="1"/>
</dbReference>
<dbReference type="SMART" id="SM00895">
    <property type="entry name" value="FCD"/>
    <property type="match status" value="1"/>
</dbReference>
<dbReference type="SMART" id="SM00345">
    <property type="entry name" value="HTH_GNTR"/>
    <property type="match status" value="1"/>
</dbReference>